<evidence type="ECO:0000313" key="2">
    <source>
        <dbReference type="Proteomes" id="UP000745764"/>
    </source>
</evidence>
<gene>
    <name evidence="1" type="ORF">AWRI4620_LOCUS3649</name>
</gene>
<organism evidence="1 2">
    <name type="scientific">Aureobasidium uvarum</name>
    <dbReference type="NCBI Taxonomy" id="2773716"/>
    <lineage>
        <taxon>Eukaryota</taxon>
        <taxon>Fungi</taxon>
        <taxon>Dikarya</taxon>
        <taxon>Ascomycota</taxon>
        <taxon>Pezizomycotina</taxon>
        <taxon>Dothideomycetes</taxon>
        <taxon>Dothideomycetidae</taxon>
        <taxon>Dothideales</taxon>
        <taxon>Saccotheciaceae</taxon>
        <taxon>Aureobasidium</taxon>
    </lineage>
</organism>
<feature type="non-terminal residue" evidence="1">
    <location>
        <position position="1"/>
    </location>
</feature>
<accession>A0A9N8PQT8</accession>
<dbReference type="Proteomes" id="UP000745764">
    <property type="component" value="Unassembled WGS sequence"/>
</dbReference>
<evidence type="ECO:0000313" key="1">
    <source>
        <dbReference type="EMBL" id="CAD0109394.1"/>
    </source>
</evidence>
<name>A0A9N8PQT8_9PEZI</name>
<proteinExistence type="predicted"/>
<keyword evidence="2" id="KW-1185">Reference proteome</keyword>
<protein>
    <submittedName>
        <fullName evidence="1">Uncharacterized protein</fullName>
    </submittedName>
</protein>
<comment type="caution">
    <text evidence="1">The sequence shown here is derived from an EMBL/GenBank/DDBJ whole genome shotgun (WGS) entry which is preliminary data.</text>
</comment>
<reference evidence="1" key="1">
    <citation type="submission" date="2020-06" db="EMBL/GenBank/DDBJ databases">
        <authorList>
            <person name="Onetto C."/>
        </authorList>
    </citation>
    <scope>NUCLEOTIDE SEQUENCE</scope>
</reference>
<dbReference type="OrthoDB" id="5120991at2759"/>
<dbReference type="AlphaFoldDB" id="A0A9N8PQT8"/>
<sequence>MISLYTVVIRGFVLEHHRQFDQAISAHQTAIDILQTLMPKIRKSMYKVHRVMFERQLVVLQERKKMLDKAALANPPFSGFVSVPTILGADAELLAAAAEKHHLLSLQTLRDFAETQPKDMDREVYYSKAPDHIQRLRPVNVPKFAPTLDPSLPPTVYRISHDSELLQAGERSHWYFVKDETNTTTLYAMQFIWQTEEPIREAVLRRAGEFLPAAGALRVDIMRTPRGAYMLKMTGHRKGLTLEMPDRSERSGWFTRRFYYGGRQFVWKEAEKTRTFSRFTWNELYETSRVWPKKGSKTGKMDDEVVGGRLCWGENHGGMHENHTIYMAGGLDQHFREHLLASQLARLVCVQYPTPNPVGGIKAISSGATLLSIGAQLLSQ</sequence>
<dbReference type="EMBL" id="CAINUL010000003">
    <property type="protein sequence ID" value="CAD0109394.1"/>
    <property type="molecule type" value="Genomic_DNA"/>
</dbReference>